<sequence>MPITRSARQPRSTANPAIPAPCGYRSSSRRLPYHFWHKQQVLETDFWYPLFICVVLSFLLQHNHPDPSAPQFTQAFAITVFGSIVVTINIKLLGGQMPNHQRS</sequence>
<accession>A0AA36DSF0</accession>
<keyword evidence="1" id="KW-0472">Membrane</keyword>
<dbReference type="AlphaFoldDB" id="A0AA36DSF0"/>
<comment type="caution">
    <text evidence="2">The sequence shown here is derived from an EMBL/GenBank/DDBJ whole genome shotgun (WGS) entry which is preliminary data.</text>
</comment>
<keyword evidence="3" id="KW-1185">Reference proteome</keyword>
<organism evidence="2 3">
    <name type="scientific">Cylicocyclus nassatus</name>
    <name type="common">Nematode worm</name>
    <dbReference type="NCBI Taxonomy" id="53992"/>
    <lineage>
        <taxon>Eukaryota</taxon>
        <taxon>Metazoa</taxon>
        <taxon>Ecdysozoa</taxon>
        <taxon>Nematoda</taxon>
        <taxon>Chromadorea</taxon>
        <taxon>Rhabditida</taxon>
        <taxon>Rhabditina</taxon>
        <taxon>Rhabditomorpha</taxon>
        <taxon>Strongyloidea</taxon>
        <taxon>Strongylidae</taxon>
        <taxon>Cylicocyclus</taxon>
    </lineage>
</organism>
<gene>
    <name evidence="2" type="ORF">CYNAS_LOCUS3927</name>
</gene>
<keyword evidence="1" id="KW-0812">Transmembrane</keyword>
<feature type="transmembrane region" description="Helical" evidence="1">
    <location>
        <begin position="46"/>
        <end position="63"/>
    </location>
</feature>
<dbReference type="EMBL" id="CATQJL010000001">
    <property type="protein sequence ID" value="CAJ0591944.1"/>
    <property type="molecule type" value="Genomic_DNA"/>
</dbReference>
<reference evidence="2" key="1">
    <citation type="submission" date="2023-07" db="EMBL/GenBank/DDBJ databases">
        <authorList>
            <consortium name="CYATHOMIX"/>
        </authorList>
    </citation>
    <scope>NUCLEOTIDE SEQUENCE</scope>
    <source>
        <strain evidence="2">N/A</strain>
    </source>
</reference>
<feature type="transmembrane region" description="Helical" evidence="1">
    <location>
        <begin position="75"/>
        <end position="94"/>
    </location>
</feature>
<dbReference type="Proteomes" id="UP001176961">
    <property type="component" value="Unassembled WGS sequence"/>
</dbReference>
<evidence type="ECO:0000256" key="1">
    <source>
        <dbReference type="SAM" id="Phobius"/>
    </source>
</evidence>
<evidence type="ECO:0000313" key="3">
    <source>
        <dbReference type="Proteomes" id="UP001176961"/>
    </source>
</evidence>
<proteinExistence type="predicted"/>
<protein>
    <submittedName>
        <fullName evidence="2">Uncharacterized protein</fullName>
    </submittedName>
</protein>
<keyword evidence="1" id="KW-1133">Transmembrane helix</keyword>
<name>A0AA36DSF0_CYLNA</name>
<evidence type="ECO:0000313" key="2">
    <source>
        <dbReference type="EMBL" id="CAJ0591944.1"/>
    </source>
</evidence>